<dbReference type="Proteomes" id="UP000886657">
    <property type="component" value="Unassembled WGS sequence"/>
</dbReference>
<dbReference type="PANTHER" id="PTHR10362">
    <property type="entry name" value="HISTIDINE AMMONIA-LYASE"/>
    <property type="match status" value="1"/>
</dbReference>
<dbReference type="EC" id="4.3.1.3" evidence="3"/>
<dbReference type="InterPro" id="IPR001106">
    <property type="entry name" value="Aromatic_Lyase"/>
</dbReference>
<evidence type="ECO:0000256" key="1">
    <source>
        <dbReference type="ARBA" id="ARBA00023239"/>
    </source>
</evidence>
<dbReference type="InterPro" id="IPR008948">
    <property type="entry name" value="L-Aspartase-like"/>
</dbReference>
<evidence type="ECO:0000313" key="4">
    <source>
        <dbReference type="Proteomes" id="UP000886657"/>
    </source>
</evidence>
<dbReference type="Gene3D" id="1.20.200.10">
    <property type="entry name" value="Fumarase/aspartase (Central domain)"/>
    <property type="match status" value="1"/>
</dbReference>
<feature type="compositionally biased region" description="Low complexity" evidence="2">
    <location>
        <begin position="165"/>
        <end position="174"/>
    </location>
</feature>
<protein>
    <submittedName>
        <fullName evidence="3">Histidine ammonia-lyase</fullName>
        <ecNumber evidence="3">4.3.1.3</ecNumber>
    </submittedName>
</protein>
<keyword evidence="1 3" id="KW-0456">Lyase</keyword>
<dbReference type="PROSITE" id="PS00488">
    <property type="entry name" value="PAL_HISTIDASE"/>
    <property type="match status" value="1"/>
</dbReference>
<dbReference type="InterPro" id="IPR024083">
    <property type="entry name" value="Fumarase/histidase_N"/>
</dbReference>
<evidence type="ECO:0000313" key="3">
    <source>
        <dbReference type="EMBL" id="MBK9795694.1"/>
    </source>
</evidence>
<comment type="caution">
    <text evidence="3">The sequence shown here is derived from an EMBL/GenBank/DDBJ whole genome shotgun (WGS) entry which is preliminary data.</text>
</comment>
<proteinExistence type="predicted"/>
<dbReference type="InterPro" id="IPR022313">
    <property type="entry name" value="Phe/His_NH3-lyase_AS"/>
</dbReference>
<name>A0A9D7XKJ0_9BACT</name>
<dbReference type="AlphaFoldDB" id="A0A9D7XKJ0"/>
<reference evidence="3" key="1">
    <citation type="submission" date="2020-10" db="EMBL/GenBank/DDBJ databases">
        <title>Connecting structure to function with the recovery of over 1000 high-quality activated sludge metagenome-assembled genomes encoding full-length rRNA genes using long-read sequencing.</title>
        <authorList>
            <person name="Singleton C.M."/>
            <person name="Petriglieri F."/>
            <person name="Kristensen J.M."/>
            <person name="Kirkegaard R.H."/>
            <person name="Michaelsen T.Y."/>
            <person name="Andersen M.H."/>
            <person name="Karst S.M."/>
            <person name="Dueholm M.S."/>
            <person name="Nielsen P.H."/>
            <person name="Albertsen M."/>
        </authorList>
    </citation>
    <scope>NUCLEOTIDE SEQUENCE</scope>
    <source>
        <strain evidence="3">Skiv_18-Q3-R9-52_MAXAC.067</strain>
    </source>
</reference>
<dbReference type="EMBL" id="JADKIO010000005">
    <property type="protein sequence ID" value="MBK9795694.1"/>
    <property type="molecule type" value="Genomic_DNA"/>
</dbReference>
<dbReference type="CDD" id="cd00332">
    <property type="entry name" value="PAL-HAL"/>
    <property type="match status" value="1"/>
</dbReference>
<sequence length="517" mass="54210">MIHLDGRSLTAAKLARIAAGEGVSLDEGALALVAENRAVVDRIVAEGRTVYGINTGFGQFATVVIPPDQLQQLQLNLIRSHAAGVGEPLPKDQTRALMAARINCLLKAHSGIRPEPIRLLAACLNQDIVPVVPCQGSVGASGDLAPLAHMALLLVGEGLAWSGGSDSASEASGSTQPTLRASGGGRQVPGGEALAAAGLFPVTLQAKEGLALINGTQLITALGNLAVERFTRLAHLADEIAALSLEALRGSRRAFDPRIHAARPHPGQLLVAEHMRALLGDSSPIAASHQDCHRVQDAYSLRCIPQVHGVTRDALAFAGAILERELNSATDNPMIFTDTQESRSGGNFHGQYPAFACDVLAIAAADLASISERRQERLVNPAYSDLPAFLTQNGGLESGFMMAHVTSAALVSEMKGLANPACVDSIPTSAGKEDHVSMGPIAARKLLRAVDALEQVLAIEARMALEGLRIVGLEPAAGLRPLVDQLAGACAPWADRVMFEEINATLRALHAHEEART</sequence>
<dbReference type="Gene3D" id="1.10.275.10">
    <property type="entry name" value="Fumarase/aspartase (N-terminal domain)"/>
    <property type="match status" value="1"/>
</dbReference>
<dbReference type="GO" id="GO:0004397">
    <property type="term" value="F:histidine ammonia-lyase activity"/>
    <property type="evidence" value="ECO:0007669"/>
    <property type="project" value="UniProtKB-EC"/>
</dbReference>
<dbReference type="Pfam" id="PF00221">
    <property type="entry name" value="Lyase_aromatic"/>
    <property type="match status" value="1"/>
</dbReference>
<evidence type="ECO:0000256" key="2">
    <source>
        <dbReference type="SAM" id="MobiDB-lite"/>
    </source>
</evidence>
<accession>A0A9D7XKJ0</accession>
<dbReference type="SUPFAM" id="SSF48557">
    <property type="entry name" value="L-aspartase-like"/>
    <property type="match status" value="1"/>
</dbReference>
<gene>
    <name evidence="3" type="ORF">IPP58_04245</name>
</gene>
<organism evidence="3 4">
    <name type="scientific">Candidatus Geothrix skivensis</name>
    <dbReference type="NCBI Taxonomy" id="2954439"/>
    <lineage>
        <taxon>Bacteria</taxon>
        <taxon>Pseudomonadati</taxon>
        <taxon>Acidobacteriota</taxon>
        <taxon>Holophagae</taxon>
        <taxon>Holophagales</taxon>
        <taxon>Holophagaceae</taxon>
        <taxon>Geothrix</taxon>
    </lineage>
</organism>
<dbReference type="NCBIfam" id="NF006871">
    <property type="entry name" value="PRK09367.1"/>
    <property type="match status" value="1"/>
</dbReference>
<feature type="region of interest" description="Disordered" evidence="2">
    <location>
        <begin position="165"/>
        <end position="187"/>
    </location>
</feature>
<dbReference type="FunFam" id="1.20.200.10:FF:000003">
    <property type="entry name" value="Histidine ammonia-lyase"/>
    <property type="match status" value="1"/>
</dbReference>